<comment type="caution">
    <text evidence="2">The sequence shown here is derived from an EMBL/GenBank/DDBJ whole genome shotgun (WGS) entry which is preliminary data.</text>
</comment>
<proteinExistence type="predicted"/>
<feature type="region of interest" description="Disordered" evidence="1">
    <location>
        <begin position="1"/>
        <end position="23"/>
    </location>
</feature>
<feature type="compositionally biased region" description="Basic and acidic residues" evidence="1">
    <location>
        <begin position="1"/>
        <end position="17"/>
    </location>
</feature>
<sequence>MVDSNKKDLLTGDEKGPKMQQVQVEEDSSNLEVVLIQPHSKFNFPSSNVKSRWIGPKGSLPVKTLKKQDKGVLGTLEQSLMTKDLQLARQLKCNQDNDEKQRKLILEHD</sequence>
<evidence type="ECO:0000256" key="1">
    <source>
        <dbReference type="SAM" id="MobiDB-lite"/>
    </source>
</evidence>
<keyword evidence="3" id="KW-1185">Reference proteome</keyword>
<accession>A0A9Q3K172</accession>
<gene>
    <name evidence="2" type="ORF">O181_112069</name>
</gene>
<dbReference type="AlphaFoldDB" id="A0A9Q3K172"/>
<name>A0A9Q3K172_9BASI</name>
<dbReference type="EMBL" id="AVOT02089960">
    <property type="protein sequence ID" value="MBW0572354.1"/>
    <property type="molecule type" value="Genomic_DNA"/>
</dbReference>
<evidence type="ECO:0000313" key="2">
    <source>
        <dbReference type="EMBL" id="MBW0572354.1"/>
    </source>
</evidence>
<reference evidence="2" key="1">
    <citation type="submission" date="2021-03" db="EMBL/GenBank/DDBJ databases">
        <title>Draft genome sequence of rust myrtle Austropuccinia psidii MF-1, a brazilian biotype.</title>
        <authorList>
            <person name="Quecine M.C."/>
            <person name="Pachon D.M.R."/>
            <person name="Bonatelli M.L."/>
            <person name="Correr F.H."/>
            <person name="Franceschini L.M."/>
            <person name="Leite T.F."/>
            <person name="Margarido G.R.A."/>
            <person name="Almeida C.A."/>
            <person name="Ferrarezi J.A."/>
            <person name="Labate C.A."/>
        </authorList>
    </citation>
    <scope>NUCLEOTIDE SEQUENCE</scope>
    <source>
        <strain evidence="2">MF-1</strain>
    </source>
</reference>
<organism evidence="2 3">
    <name type="scientific">Austropuccinia psidii MF-1</name>
    <dbReference type="NCBI Taxonomy" id="1389203"/>
    <lineage>
        <taxon>Eukaryota</taxon>
        <taxon>Fungi</taxon>
        <taxon>Dikarya</taxon>
        <taxon>Basidiomycota</taxon>
        <taxon>Pucciniomycotina</taxon>
        <taxon>Pucciniomycetes</taxon>
        <taxon>Pucciniales</taxon>
        <taxon>Sphaerophragmiaceae</taxon>
        <taxon>Austropuccinia</taxon>
    </lineage>
</organism>
<dbReference type="Proteomes" id="UP000765509">
    <property type="component" value="Unassembled WGS sequence"/>
</dbReference>
<evidence type="ECO:0000313" key="3">
    <source>
        <dbReference type="Proteomes" id="UP000765509"/>
    </source>
</evidence>
<protein>
    <submittedName>
        <fullName evidence="2">Uncharacterized protein</fullName>
    </submittedName>
</protein>